<name>A0A2P1MXD9_9CAUD</name>
<dbReference type="EMBL" id="MH023293">
    <property type="protein sequence ID" value="AVP40235.1"/>
    <property type="molecule type" value="Genomic_DNA"/>
</dbReference>
<dbReference type="Proteomes" id="UP000240398">
    <property type="component" value="Segment"/>
</dbReference>
<protein>
    <submittedName>
        <fullName evidence="1">Uncharacterized protein</fullName>
    </submittedName>
</protein>
<gene>
    <name evidence="1" type="ORF">vBEcoSSa179w3YLVW_00050</name>
</gene>
<accession>A0A2P1MXD9</accession>
<keyword evidence="2" id="KW-1185">Reference proteome</keyword>
<evidence type="ECO:0000313" key="1">
    <source>
        <dbReference type="EMBL" id="AVP40235.1"/>
    </source>
</evidence>
<proteinExistence type="predicted"/>
<sequence>MTITKQRVEEIISRIEMYGHGAGYTAEEVYDLAVLALNLSNIANLKRYELDMDGCDSCGQDCGADMTEDPEGEFVMFDDVVKMFQFDTTAQQFESLSNHKHHFINGTCVQCLKSE</sequence>
<organism evidence="1 2">
    <name type="scientific">Escherichia phage vB_EcoS Sa179lw</name>
    <dbReference type="NCBI Taxonomy" id="2126819"/>
    <lineage>
        <taxon>Viruses</taxon>
        <taxon>Duplodnaviria</taxon>
        <taxon>Heunggongvirae</taxon>
        <taxon>Uroviricota</taxon>
        <taxon>Caudoviricetes</taxon>
        <taxon>Buchananvirus</taxon>
        <taxon>Buchananvirus Sa179lw</taxon>
    </lineage>
</organism>
<reference evidence="2" key="1">
    <citation type="submission" date="2018-03" db="EMBL/GenBank/DDBJ databases">
        <title>Complete Genome Sequence of Escherichia coli Phage Sa179w3YLVW Isolated from Surface Water in a Produce-Growing Area in Northern California.</title>
        <authorList>
            <person name="Liao Y.-T."/>
            <person name="Liu F."/>
            <person name="Sun X."/>
            <person name="Li R.W."/>
            <person name="Wu V.C.H."/>
        </authorList>
    </citation>
    <scope>NUCLEOTIDE SEQUENCE [LARGE SCALE GENOMIC DNA]</scope>
</reference>
<evidence type="ECO:0000313" key="2">
    <source>
        <dbReference type="Proteomes" id="UP000240398"/>
    </source>
</evidence>